<dbReference type="GO" id="GO:0009166">
    <property type="term" value="P:nucleotide catabolic process"/>
    <property type="evidence" value="ECO:0007669"/>
    <property type="project" value="InterPro"/>
</dbReference>
<comment type="caution">
    <text evidence="6">The sequence shown here is derived from an EMBL/GenBank/DDBJ whole genome shotgun (WGS) entry which is preliminary data.</text>
</comment>
<feature type="domain" description="Calcineurin-like phosphoesterase" evidence="3">
    <location>
        <begin position="39"/>
        <end position="253"/>
    </location>
</feature>
<proteinExistence type="predicted"/>
<dbReference type="SUPFAM" id="SSF56219">
    <property type="entry name" value="DNase I-like"/>
    <property type="match status" value="1"/>
</dbReference>
<keyword evidence="1 2" id="KW-0732">Signal</keyword>
<keyword evidence="7" id="KW-1185">Reference proteome</keyword>
<dbReference type="InterPro" id="IPR006179">
    <property type="entry name" value="5_nucleotidase/apyrase"/>
</dbReference>
<evidence type="ECO:0008006" key="8">
    <source>
        <dbReference type="Google" id="ProtNLM"/>
    </source>
</evidence>
<evidence type="ECO:0000313" key="7">
    <source>
        <dbReference type="Proteomes" id="UP000265419"/>
    </source>
</evidence>
<gene>
    <name evidence="6" type="ORF">DWB68_10555</name>
</gene>
<dbReference type="InterPro" id="IPR029052">
    <property type="entry name" value="Metallo-depent_PP-like"/>
</dbReference>
<feature type="domain" description="Endonuclease/exonuclease/phosphatase" evidence="5">
    <location>
        <begin position="950"/>
        <end position="1276"/>
    </location>
</feature>
<name>A0A399JH88_9MICC</name>
<dbReference type="Pfam" id="PF02872">
    <property type="entry name" value="5_nucleotid_C"/>
    <property type="match status" value="1"/>
</dbReference>
<dbReference type="Pfam" id="PF00149">
    <property type="entry name" value="Metallophos"/>
    <property type="match status" value="1"/>
</dbReference>
<dbReference type="EMBL" id="QQXK01000020">
    <property type="protein sequence ID" value="RII41826.1"/>
    <property type="molecule type" value="Genomic_DNA"/>
</dbReference>
<dbReference type="CDD" id="cd10283">
    <property type="entry name" value="MnuA_DNase1-like"/>
    <property type="match status" value="1"/>
</dbReference>
<evidence type="ECO:0000259" key="3">
    <source>
        <dbReference type="Pfam" id="PF00149"/>
    </source>
</evidence>
<dbReference type="InterPro" id="IPR005135">
    <property type="entry name" value="Endo/exonuclease/phosphatase"/>
</dbReference>
<dbReference type="GO" id="GO:0008253">
    <property type="term" value="F:5'-nucleotidase activity"/>
    <property type="evidence" value="ECO:0007669"/>
    <property type="project" value="TreeGrafter"/>
</dbReference>
<feature type="signal peptide" evidence="2">
    <location>
        <begin position="1"/>
        <end position="31"/>
    </location>
</feature>
<accession>A0A399JH88</accession>
<dbReference type="PANTHER" id="PTHR11575">
    <property type="entry name" value="5'-NUCLEOTIDASE-RELATED"/>
    <property type="match status" value="1"/>
</dbReference>
<dbReference type="Gene3D" id="3.60.10.10">
    <property type="entry name" value="Endonuclease/exonuclease/phosphatase"/>
    <property type="match status" value="1"/>
</dbReference>
<dbReference type="InterPro" id="IPR004843">
    <property type="entry name" value="Calcineurin-like_PHP"/>
</dbReference>
<dbReference type="RefSeq" id="WP_119425101.1">
    <property type="nucleotide sequence ID" value="NZ_QQXK01000020.1"/>
</dbReference>
<dbReference type="PRINTS" id="PR01607">
    <property type="entry name" value="APYRASEFAMLY"/>
</dbReference>
<evidence type="ECO:0000256" key="1">
    <source>
        <dbReference type="ARBA" id="ARBA00022729"/>
    </source>
</evidence>
<dbReference type="SUPFAM" id="SSF56300">
    <property type="entry name" value="Metallo-dependent phosphatases"/>
    <property type="match status" value="1"/>
</dbReference>
<dbReference type="Gene3D" id="3.90.780.10">
    <property type="entry name" value="5'-Nucleotidase, C-terminal domain"/>
    <property type="match status" value="1"/>
</dbReference>
<evidence type="ECO:0000313" key="6">
    <source>
        <dbReference type="EMBL" id="RII41826.1"/>
    </source>
</evidence>
<dbReference type="InterPro" id="IPR036691">
    <property type="entry name" value="Endo/exonu/phosph_ase_sf"/>
</dbReference>
<dbReference type="InterPro" id="IPR036907">
    <property type="entry name" value="5'-Nucleotdase_C_sf"/>
</dbReference>
<dbReference type="InterPro" id="IPR008334">
    <property type="entry name" value="5'-Nucleotdase_C"/>
</dbReference>
<dbReference type="GO" id="GO:0030288">
    <property type="term" value="C:outer membrane-bounded periplasmic space"/>
    <property type="evidence" value="ECO:0007669"/>
    <property type="project" value="TreeGrafter"/>
</dbReference>
<organism evidence="6 7">
    <name type="scientific">Galactobacter valiniphilus</name>
    <dbReference type="NCBI Taxonomy" id="2676122"/>
    <lineage>
        <taxon>Bacteria</taxon>
        <taxon>Bacillati</taxon>
        <taxon>Actinomycetota</taxon>
        <taxon>Actinomycetes</taxon>
        <taxon>Micrococcales</taxon>
        <taxon>Micrococcaceae</taxon>
        <taxon>Galactobacter</taxon>
    </lineage>
</organism>
<evidence type="ECO:0000259" key="4">
    <source>
        <dbReference type="Pfam" id="PF02872"/>
    </source>
</evidence>
<dbReference type="Proteomes" id="UP000265419">
    <property type="component" value="Unassembled WGS sequence"/>
</dbReference>
<dbReference type="GO" id="GO:0008768">
    <property type="term" value="F:UDP-sugar diphosphatase activity"/>
    <property type="evidence" value="ECO:0007669"/>
    <property type="project" value="TreeGrafter"/>
</dbReference>
<dbReference type="CDD" id="cd04486">
    <property type="entry name" value="YhcR_OBF_like"/>
    <property type="match status" value="1"/>
</dbReference>
<evidence type="ECO:0000259" key="5">
    <source>
        <dbReference type="Pfam" id="PF03372"/>
    </source>
</evidence>
<dbReference type="Gene3D" id="3.60.21.10">
    <property type="match status" value="1"/>
</dbReference>
<reference evidence="6 7" key="1">
    <citation type="submission" date="2018-07" db="EMBL/GenBank/DDBJ databases">
        <title>Arthrobacter sp. nov., isolated from raw cow's milk with high bacterial count.</title>
        <authorList>
            <person name="Hahne J."/>
            <person name="Isele D."/>
            <person name="Lipski A."/>
        </authorList>
    </citation>
    <scope>NUCLEOTIDE SEQUENCE [LARGE SCALE GENOMIC DNA]</scope>
    <source>
        <strain evidence="6 7">JZ R-35</strain>
    </source>
</reference>
<dbReference type="PANTHER" id="PTHR11575:SF24">
    <property type="entry name" value="5'-NUCLEOTIDASE"/>
    <property type="match status" value="1"/>
</dbReference>
<dbReference type="SUPFAM" id="SSF55816">
    <property type="entry name" value="5'-nucleotidase (syn. UDP-sugar hydrolase), C-terminal domain"/>
    <property type="match status" value="1"/>
</dbReference>
<evidence type="ECO:0000256" key="2">
    <source>
        <dbReference type="SAM" id="SignalP"/>
    </source>
</evidence>
<dbReference type="InterPro" id="IPR047971">
    <property type="entry name" value="ExeM-like"/>
</dbReference>
<dbReference type="NCBIfam" id="NF033681">
    <property type="entry name" value="ExeM_NucH_DNase"/>
    <property type="match status" value="1"/>
</dbReference>
<feature type="chain" id="PRO_5017237348" description="Multifunctional nuclease/2',3'-cyclic-nucleotide 2'-phosphodiesterase/5'-nucleotidase/3'-nucleotidase" evidence="2">
    <location>
        <begin position="32"/>
        <end position="1288"/>
    </location>
</feature>
<dbReference type="Pfam" id="PF03372">
    <property type="entry name" value="Exo_endo_phos"/>
    <property type="match status" value="1"/>
</dbReference>
<protein>
    <recommendedName>
        <fullName evidence="8">Multifunctional nuclease/2',3'-cyclic-nucleotide 2'-phosphodiesterase/5'-nucleotidase/3'-nucleotidase</fullName>
    </recommendedName>
</protein>
<sequence>MPGSSGVLKAGVGLGASAALLLTGLAVPAHAAPAPITLSIASFNDFHGNLSDARTATKFAAAVQAWRAKNPEGSILTSAGDSVGGSKYPSSIQQDTPTLKILNALGVKASAAGNHEYDKGAADLAGRISDTADFPYLAANVIDTATGKSALPGSATFTVKGVKVAVVGAVTSELPTLVSPSGLSGLRVEDPVEALNREVKALPADVDVVIASYHEGAADGSSLAAANASVGFKDIAEKTDPRVNVIFNGHTHREYSFSTGGGDGKRPVLQAFESGQRLGTVDLSVDPETRAVTVGAQSVVTVPQDIDVNAAAAADPVVASVKKIEDEALATAAQLGDGEAAQLKGDLTTDYYPNGVGKAGGDRSQESTLGNFAATALAHSVNAEDPSKVIGFMNAGGLRDEFFTKRTGRTATSDDKVASGTVGRLSVKEVYNVFPFANTLSRLTLKGSSLKAVLEQQWRKDASGTEVKLALGTTKNLSYSYDLTRPVGDRVTAVTVNGAPLDPAATYTVATQSFLAGGGDAFGGFTEAVSNQNLGGIDFDALLAYVKAGSPLTPDYSTRGVGLQGVPAAVEPDKQYSFTVQHPDLGSDGVPETAALSLVLVPTNGAERVLASAPVTHVKDATGRLTGENSATVTFTAPADLAAGRLELRSAATGTAVRLPSSVVPAVPAQELSIAQIQGTGSATTYAGKKVSTTGVVTATYATGGFNGYYLQTPGKPGRHEKASRAVFVYSKDTVGQVKIGDTVKVTGTAGEYFGLTQMTVPAGGATVLPAQGKVKPLKLSWPRTSDERERYEGMLVSPRGEYTVADNYKLNQYGEITLATGTSRLVKGVKTLSQPTDVARPGSARAAAVEAENLSRAVGLDDGSTLNFLGNAAAKATPLPYLRKATPVSVGATAKFNQPVILDWRNDTWKFQPTTHLTDANKATVQPATFKQPKQDAPRVRSDIKISSFNVLNFFTTTGDKVPGCTFYTDRAGAPISVKDGCTVRGAANDANRQRQEDKLVSAINALDVDVLSLEEIENGARFGTDRDATLARLVWGLNNAEKSSPNQRGEWAWIPSIGNGPATEDAIRTAFIYRKGTVKPSEGPQLLHHAAFANAREPLAQVFEPVTSGKGKHATDQRFLAIVNHFKSKSYRAGDPIDEANKDKGDGQGAWNAARVEQAKALVAWASKLQVEKKVKNIFLLGDFNAYSQEDPIKVIADAGYTDQGALTRQSTYLFGGRTGSLDHVFTNAAATQAAKDREVWNINSTESVAFEYSRFNNNVTDLYSKDARRSSDHDPLVVGFDLSRR</sequence>
<feature type="domain" description="5'-Nucleotidase C-terminal" evidence="4">
    <location>
        <begin position="362"/>
        <end position="525"/>
    </location>
</feature>